<dbReference type="SMART" id="SM01147">
    <property type="entry name" value="DUF1087"/>
    <property type="match status" value="1"/>
</dbReference>
<proteinExistence type="predicted"/>
<keyword evidence="4" id="KW-1185">Reference proteome</keyword>
<name>A0A3S4ZZC2_9PLAT</name>
<feature type="domain" description="DUF1087" evidence="2">
    <location>
        <begin position="16"/>
        <end position="78"/>
    </location>
</feature>
<dbReference type="InterPro" id="IPR009463">
    <property type="entry name" value="DUF1087"/>
</dbReference>
<dbReference type="Proteomes" id="UP000784294">
    <property type="component" value="Unassembled WGS sequence"/>
</dbReference>
<evidence type="ECO:0000259" key="2">
    <source>
        <dbReference type="SMART" id="SM01147"/>
    </source>
</evidence>
<comment type="caution">
    <text evidence="3">The sequence shown here is derived from an EMBL/GenBank/DDBJ whole genome shotgun (WGS) entry which is preliminary data.</text>
</comment>
<feature type="region of interest" description="Disordered" evidence="1">
    <location>
        <begin position="50"/>
        <end position="94"/>
    </location>
</feature>
<dbReference type="EMBL" id="CAAALY010010131">
    <property type="protein sequence ID" value="VEL10858.1"/>
    <property type="molecule type" value="Genomic_DNA"/>
</dbReference>
<dbReference type="AlphaFoldDB" id="A0A3S4ZZC2"/>
<reference evidence="3" key="1">
    <citation type="submission" date="2018-11" db="EMBL/GenBank/DDBJ databases">
        <authorList>
            <consortium name="Pathogen Informatics"/>
        </authorList>
    </citation>
    <scope>NUCLEOTIDE SEQUENCE</scope>
</reference>
<dbReference type="Pfam" id="PF06465">
    <property type="entry name" value="DUF1087"/>
    <property type="match status" value="1"/>
</dbReference>
<protein>
    <recommendedName>
        <fullName evidence="2">DUF1087 domain-containing protein</fullName>
    </recommendedName>
</protein>
<evidence type="ECO:0000256" key="1">
    <source>
        <dbReference type="SAM" id="MobiDB-lite"/>
    </source>
</evidence>
<sequence length="94" mass="11243">MQEKMMEMNDYLSSFKVAHYERKEVIKQEIDPADPTYWEKLLRHHFEQAQEDQSRALGKGKRVRKQVNYSTTHEDEADWNEGMSDQDSDFSNKT</sequence>
<feature type="compositionally biased region" description="Acidic residues" evidence="1">
    <location>
        <begin position="75"/>
        <end position="88"/>
    </location>
</feature>
<dbReference type="OrthoDB" id="448448at2759"/>
<gene>
    <name evidence="3" type="ORF">PXEA_LOCUS4298</name>
</gene>
<evidence type="ECO:0000313" key="3">
    <source>
        <dbReference type="EMBL" id="VEL10858.1"/>
    </source>
</evidence>
<evidence type="ECO:0000313" key="4">
    <source>
        <dbReference type="Proteomes" id="UP000784294"/>
    </source>
</evidence>
<accession>A0A3S4ZZC2</accession>
<organism evidence="3 4">
    <name type="scientific">Protopolystoma xenopodis</name>
    <dbReference type="NCBI Taxonomy" id="117903"/>
    <lineage>
        <taxon>Eukaryota</taxon>
        <taxon>Metazoa</taxon>
        <taxon>Spiralia</taxon>
        <taxon>Lophotrochozoa</taxon>
        <taxon>Platyhelminthes</taxon>
        <taxon>Monogenea</taxon>
        <taxon>Polyopisthocotylea</taxon>
        <taxon>Polystomatidea</taxon>
        <taxon>Polystomatidae</taxon>
        <taxon>Protopolystoma</taxon>
    </lineage>
</organism>